<dbReference type="Proteomes" id="UP000588186">
    <property type="component" value="Unassembled WGS sequence"/>
</dbReference>
<sequence length="501" mass="55099">MSLFTHDATYYSNQIKRREVTATQLVERAFKNIKLLDVKLNSVIHLQEQEALSLAKSYDAHISSLTDEEVNRLPSFYGVPILIKDLGQSEKGQPSISGSRLFKNHISKHTDNFVHAIIDAGYIIVGRTNVPEFGFKGLTDPELFGHTFSPIGQGLSSGGSSGGSGAAVKAGFVPIATAGDGGGSIRIPASFNGLIGLKPTRGRTITGPNGYRSWQGASVDFVLSKSVADTFETLKLTSNQVLESPYLAPNILPETLSATDRKLRIAYSYQSPVGTEIEQDAIDALNKTVEILKSLGHELVEDAPIVDGQRAMETYFQMNMVETAAMFKGIENSIGREVTKDDVELVSYGMYRAGQRVKGWQYVHALNFWDQLSADYHQFMDENQYEFLLTPTINGKSVPVDAFALTEDIRERLNHIDELEDEEAFGIFGELFTDSLAKIPYTQHANLTGQPALSLPLYETKDNLPVGSMFVARKGEEAALLELALQIENAGHIKSDIIDLR</sequence>
<dbReference type="AlphaFoldDB" id="A0A6V7RDL6"/>
<dbReference type="PANTHER" id="PTHR11895">
    <property type="entry name" value="TRANSAMIDASE"/>
    <property type="match status" value="1"/>
</dbReference>
<evidence type="ECO:0000313" key="3">
    <source>
        <dbReference type="EMBL" id="CAD2075012.1"/>
    </source>
</evidence>
<comment type="similarity">
    <text evidence="1">Belongs to the amidase family.</text>
</comment>
<dbReference type="SUPFAM" id="SSF75304">
    <property type="entry name" value="Amidase signature (AS) enzymes"/>
    <property type="match status" value="1"/>
</dbReference>
<protein>
    <submittedName>
        <fullName evidence="3">Glutamyl-tRNA(Gln) amidotransferase subunit A</fullName>
    </submittedName>
</protein>
<accession>A0A6V7RDL6</accession>
<dbReference type="RefSeq" id="WP_186077276.1">
    <property type="nucleotide sequence ID" value="NZ_CAJEWB010000010.1"/>
</dbReference>
<evidence type="ECO:0000259" key="2">
    <source>
        <dbReference type="Pfam" id="PF01425"/>
    </source>
</evidence>
<dbReference type="InterPro" id="IPR036928">
    <property type="entry name" value="AS_sf"/>
</dbReference>
<keyword evidence="4" id="KW-1185">Reference proteome</keyword>
<reference evidence="3 4" key="1">
    <citation type="submission" date="2020-07" db="EMBL/GenBank/DDBJ databases">
        <authorList>
            <person name="Criscuolo A."/>
        </authorList>
    </citation>
    <scope>NUCLEOTIDE SEQUENCE [LARGE SCALE GENOMIC DNA]</scope>
    <source>
        <strain evidence="3">CIP107946</strain>
    </source>
</reference>
<dbReference type="GO" id="GO:0016740">
    <property type="term" value="F:transferase activity"/>
    <property type="evidence" value="ECO:0007669"/>
    <property type="project" value="UniProtKB-KW"/>
</dbReference>
<dbReference type="InterPro" id="IPR000120">
    <property type="entry name" value="Amidase"/>
</dbReference>
<dbReference type="Gene3D" id="3.90.1300.10">
    <property type="entry name" value="Amidase signature (AS) domain"/>
    <property type="match status" value="1"/>
</dbReference>
<feature type="domain" description="Amidase" evidence="2">
    <location>
        <begin position="25"/>
        <end position="481"/>
    </location>
</feature>
<dbReference type="EMBL" id="CAJEWB010000010">
    <property type="protein sequence ID" value="CAD2075012.1"/>
    <property type="molecule type" value="Genomic_DNA"/>
</dbReference>
<keyword evidence="3" id="KW-0808">Transferase</keyword>
<gene>
    <name evidence="3" type="primary">gatA_2</name>
    <name evidence="3" type="ORF">JEOPIN946_00909</name>
</gene>
<proteinExistence type="inferred from homology"/>
<evidence type="ECO:0000256" key="1">
    <source>
        <dbReference type="ARBA" id="ARBA00009199"/>
    </source>
</evidence>
<dbReference type="PANTHER" id="PTHR11895:SF7">
    <property type="entry name" value="GLUTAMYL-TRNA(GLN) AMIDOTRANSFERASE SUBUNIT A, MITOCHONDRIAL"/>
    <property type="match status" value="1"/>
</dbReference>
<evidence type="ECO:0000313" key="4">
    <source>
        <dbReference type="Proteomes" id="UP000588186"/>
    </source>
</evidence>
<dbReference type="InterPro" id="IPR023631">
    <property type="entry name" value="Amidase_dom"/>
</dbReference>
<name>A0A6V7RDL6_9BACL</name>
<comment type="caution">
    <text evidence="3">The sequence shown here is derived from an EMBL/GenBank/DDBJ whole genome shotgun (WGS) entry which is preliminary data.</text>
</comment>
<organism evidence="3 4">
    <name type="scientific">Phocicoccus pinnipedialis</name>
    <dbReference type="NCBI Taxonomy" id="110845"/>
    <lineage>
        <taxon>Bacteria</taxon>
        <taxon>Bacillati</taxon>
        <taxon>Bacillota</taxon>
        <taxon>Bacilli</taxon>
        <taxon>Bacillales</taxon>
        <taxon>Salinicoccaceae</taxon>
        <taxon>Phocicoccus</taxon>
    </lineage>
</organism>
<dbReference type="Pfam" id="PF01425">
    <property type="entry name" value="Amidase"/>
    <property type="match status" value="1"/>
</dbReference>